<dbReference type="Proteomes" id="UP000261931">
    <property type="component" value="Unassembled WGS sequence"/>
</dbReference>
<name>A0A372EQR0_9BURK</name>
<gene>
    <name evidence="2" type="ORF">DY262_02465</name>
</gene>
<feature type="compositionally biased region" description="Polar residues" evidence="1">
    <location>
        <begin position="117"/>
        <end position="130"/>
    </location>
</feature>
<organism evidence="2 3">
    <name type="scientific">Hydrogenophaga borbori</name>
    <dbReference type="NCBI Taxonomy" id="2294117"/>
    <lineage>
        <taxon>Bacteria</taxon>
        <taxon>Pseudomonadati</taxon>
        <taxon>Pseudomonadota</taxon>
        <taxon>Betaproteobacteria</taxon>
        <taxon>Burkholderiales</taxon>
        <taxon>Comamonadaceae</taxon>
        <taxon>Hydrogenophaga</taxon>
    </lineage>
</organism>
<feature type="region of interest" description="Disordered" evidence="1">
    <location>
        <begin position="13"/>
        <end position="130"/>
    </location>
</feature>
<feature type="compositionally biased region" description="Low complexity" evidence="1">
    <location>
        <begin position="38"/>
        <end position="49"/>
    </location>
</feature>
<accession>A0A372EQR0</accession>
<dbReference type="AlphaFoldDB" id="A0A372EQR0"/>
<evidence type="ECO:0000313" key="3">
    <source>
        <dbReference type="Proteomes" id="UP000261931"/>
    </source>
</evidence>
<sequence>MAAPALAQWQWIDNAGRKVYSDTAPPAGTPDKNILKRPAAAAGPMSASPAHPPVPAAASSSSPGDAAAPPAPQAPGVDKELEARKKEAEAAEAAKKKQEAEKLARARAENCQRAKTAKTTLDSGQRLATTNAKGEREIMDDARRASEAQRLQQIIASDCGPLPQ</sequence>
<comment type="caution">
    <text evidence="2">The sequence shown here is derived from an EMBL/GenBank/DDBJ whole genome shotgun (WGS) entry which is preliminary data.</text>
</comment>
<proteinExistence type="predicted"/>
<feature type="compositionally biased region" description="Low complexity" evidence="1">
    <location>
        <begin position="56"/>
        <end position="68"/>
    </location>
</feature>
<protein>
    <submittedName>
        <fullName evidence="2">DUF4124 domain-containing protein</fullName>
    </submittedName>
</protein>
<keyword evidence="3" id="KW-1185">Reference proteome</keyword>
<reference evidence="2 3" key="1">
    <citation type="submission" date="2018-08" db="EMBL/GenBank/DDBJ databases">
        <title>Hydrogenophaga sp. LA-38 isolated from sludge.</title>
        <authorList>
            <person name="Im W.-T."/>
        </authorList>
    </citation>
    <scope>NUCLEOTIDE SEQUENCE [LARGE SCALE GENOMIC DNA]</scope>
    <source>
        <strain evidence="2 3">LA-38</strain>
    </source>
</reference>
<feature type="compositionally biased region" description="Basic and acidic residues" evidence="1">
    <location>
        <begin position="77"/>
        <end position="112"/>
    </location>
</feature>
<evidence type="ECO:0000313" key="2">
    <source>
        <dbReference type="EMBL" id="RFP82881.1"/>
    </source>
</evidence>
<dbReference type="EMBL" id="QVLS01000001">
    <property type="protein sequence ID" value="RFP82881.1"/>
    <property type="molecule type" value="Genomic_DNA"/>
</dbReference>
<evidence type="ECO:0000256" key="1">
    <source>
        <dbReference type="SAM" id="MobiDB-lite"/>
    </source>
</evidence>